<comment type="similarity">
    <text evidence="2 6">Belongs to the tetraspanin (TM4SF) family.</text>
</comment>
<dbReference type="PRINTS" id="PR00259">
    <property type="entry name" value="TMFOUR"/>
</dbReference>
<organism evidence="7 8">
    <name type="scientific">Cherax quadricarinatus</name>
    <name type="common">Australian red claw crayfish</name>
    <dbReference type="NCBI Taxonomy" id="27406"/>
    <lineage>
        <taxon>Eukaryota</taxon>
        <taxon>Metazoa</taxon>
        <taxon>Ecdysozoa</taxon>
        <taxon>Arthropoda</taxon>
        <taxon>Crustacea</taxon>
        <taxon>Multicrustacea</taxon>
        <taxon>Malacostraca</taxon>
        <taxon>Eumalacostraca</taxon>
        <taxon>Eucarida</taxon>
        <taxon>Decapoda</taxon>
        <taxon>Pleocyemata</taxon>
        <taxon>Astacidea</taxon>
        <taxon>Parastacoidea</taxon>
        <taxon>Parastacidae</taxon>
        <taxon>Cherax</taxon>
    </lineage>
</organism>
<evidence type="ECO:0000256" key="1">
    <source>
        <dbReference type="ARBA" id="ARBA00004141"/>
    </source>
</evidence>
<keyword evidence="3 6" id="KW-0812">Transmembrane</keyword>
<dbReference type="EMBL" id="JARKIK010000005">
    <property type="protein sequence ID" value="KAK8751903.1"/>
    <property type="molecule type" value="Genomic_DNA"/>
</dbReference>
<dbReference type="PANTHER" id="PTHR19282:SF544">
    <property type="entry name" value="TETRASPANIN"/>
    <property type="match status" value="1"/>
</dbReference>
<evidence type="ECO:0000256" key="4">
    <source>
        <dbReference type="ARBA" id="ARBA00022989"/>
    </source>
</evidence>
<dbReference type="InterPro" id="IPR008952">
    <property type="entry name" value="Tetraspanin_EC2_sf"/>
</dbReference>
<evidence type="ECO:0000256" key="5">
    <source>
        <dbReference type="ARBA" id="ARBA00023136"/>
    </source>
</evidence>
<feature type="transmembrane region" description="Helical" evidence="6">
    <location>
        <begin position="15"/>
        <end position="40"/>
    </location>
</feature>
<dbReference type="Proteomes" id="UP001445076">
    <property type="component" value="Unassembled WGS sequence"/>
</dbReference>
<sequence>MVVLLGRCGLKCGKAVLLVFNLVFFVTGVAVMVVGVWCVGGEGRDVMLALAPTPTHTPTLIHLAYGLVGAGGVVLLTSVLGVWAALRENQCGLGLYVTVVVVVIAGEVTVGVLGVVYQLRAVESMAASLTNRLKAHYAAPGHETFTLAVDYVQYQLQCCGVGGPGDWAGSLWYVEGVGGRGREVPLTCCTLHPGPSAHINPSPINVTLCQSTSTVSHQVARHQQGCVGRVVGWVQAQSGIITGVGVGVGVLEVAGLVAAASLCRAIKSLQD</sequence>
<reference evidence="7 8" key="1">
    <citation type="journal article" date="2024" name="BMC Genomics">
        <title>Genome assembly of redclaw crayfish (Cherax quadricarinatus) provides insights into its immune adaptation and hypoxia tolerance.</title>
        <authorList>
            <person name="Liu Z."/>
            <person name="Zheng J."/>
            <person name="Li H."/>
            <person name="Fang K."/>
            <person name="Wang S."/>
            <person name="He J."/>
            <person name="Zhou D."/>
            <person name="Weng S."/>
            <person name="Chi M."/>
            <person name="Gu Z."/>
            <person name="He J."/>
            <person name="Li F."/>
            <person name="Wang M."/>
        </authorList>
    </citation>
    <scope>NUCLEOTIDE SEQUENCE [LARGE SCALE GENOMIC DNA]</scope>
    <source>
        <strain evidence="7">ZL_2023a</strain>
    </source>
</reference>
<dbReference type="AlphaFoldDB" id="A0AAW0Y4Y4"/>
<gene>
    <name evidence="7" type="ORF">OTU49_010983</name>
</gene>
<name>A0AAW0Y4Y4_CHEQU</name>
<dbReference type="InterPro" id="IPR018499">
    <property type="entry name" value="Tetraspanin/Peripherin"/>
</dbReference>
<evidence type="ECO:0000313" key="8">
    <source>
        <dbReference type="Proteomes" id="UP001445076"/>
    </source>
</evidence>
<comment type="caution">
    <text evidence="7">The sequence shown here is derived from an EMBL/GenBank/DDBJ whole genome shotgun (WGS) entry which is preliminary data.</text>
</comment>
<evidence type="ECO:0000256" key="6">
    <source>
        <dbReference type="RuleBase" id="RU361218"/>
    </source>
</evidence>
<evidence type="ECO:0000313" key="7">
    <source>
        <dbReference type="EMBL" id="KAK8751903.1"/>
    </source>
</evidence>
<dbReference type="SUPFAM" id="SSF48652">
    <property type="entry name" value="Tetraspanin"/>
    <property type="match status" value="1"/>
</dbReference>
<protein>
    <recommendedName>
        <fullName evidence="6">Tetraspanin</fullName>
    </recommendedName>
</protein>
<keyword evidence="5 6" id="KW-0472">Membrane</keyword>
<accession>A0AAW0Y4Y4</accession>
<evidence type="ECO:0000256" key="2">
    <source>
        <dbReference type="ARBA" id="ARBA00006840"/>
    </source>
</evidence>
<feature type="transmembrane region" description="Helical" evidence="6">
    <location>
        <begin position="93"/>
        <end position="117"/>
    </location>
</feature>
<keyword evidence="8" id="KW-1185">Reference proteome</keyword>
<dbReference type="PANTHER" id="PTHR19282">
    <property type="entry name" value="TETRASPANIN"/>
    <property type="match status" value="1"/>
</dbReference>
<dbReference type="InterPro" id="IPR000301">
    <property type="entry name" value="Tetraspanin_animals"/>
</dbReference>
<keyword evidence="4 6" id="KW-1133">Transmembrane helix</keyword>
<feature type="transmembrane region" description="Helical" evidence="6">
    <location>
        <begin position="60"/>
        <end position="86"/>
    </location>
</feature>
<comment type="subcellular location">
    <subcellularLocation>
        <location evidence="1 6">Membrane</location>
        <topology evidence="1 6">Multi-pass membrane protein</topology>
    </subcellularLocation>
</comment>
<evidence type="ECO:0000256" key="3">
    <source>
        <dbReference type="ARBA" id="ARBA00022692"/>
    </source>
</evidence>
<dbReference type="Pfam" id="PF00335">
    <property type="entry name" value="Tetraspanin"/>
    <property type="match status" value="1"/>
</dbReference>
<comment type="caution">
    <text evidence="6">Lacks conserved residue(s) required for the propagation of feature annotation.</text>
</comment>
<proteinExistence type="inferred from homology"/>
<dbReference type="GO" id="GO:0005886">
    <property type="term" value="C:plasma membrane"/>
    <property type="evidence" value="ECO:0007669"/>
    <property type="project" value="TreeGrafter"/>
</dbReference>
<dbReference type="Gene3D" id="1.10.1450.10">
    <property type="entry name" value="Tetraspanin"/>
    <property type="match status" value="1"/>
</dbReference>
<dbReference type="PIRSF" id="PIRSF002419">
    <property type="entry name" value="Tetraspanin"/>
    <property type="match status" value="1"/>
</dbReference>